<gene>
    <name evidence="2" type="ORF">F2Q68_00030944</name>
</gene>
<feature type="compositionally biased region" description="Basic and acidic residues" evidence="1">
    <location>
        <begin position="93"/>
        <end position="102"/>
    </location>
</feature>
<dbReference type="AlphaFoldDB" id="A0A8S9G522"/>
<sequence>MMEGSFFLASSKAFMRLLSLSPASFDMISGPLIQKKRSSFISHSAANESFRVQEVSIKEVSSNTFNSIINRQEMHTLSSPGTDTGTGNGVRNGDGKRQNQKF</sequence>
<name>A0A8S9G522_BRACR</name>
<feature type="compositionally biased region" description="Polar residues" evidence="1">
    <location>
        <begin position="71"/>
        <end position="83"/>
    </location>
</feature>
<accession>A0A8S9G522</accession>
<reference evidence="2" key="1">
    <citation type="submission" date="2019-12" db="EMBL/GenBank/DDBJ databases">
        <title>Genome sequencing and annotation of Brassica cretica.</title>
        <authorList>
            <person name="Studholme D.J."/>
            <person name="Sarris P.F."/>
        </authorList>
    </citation>
    <scope>NUCLEOTIDE SEQUENCE</scope>
    <source>
        <strain evidence="2">PFS-001/15</strain>
        <tissue evidence="2">Leaf</tissue>
    </source>
</reference>
<evidence type="ECO:0000256" key="1">
    <source>
        <dbReference type="SAM" id="MobiDB-lite"/>
    </source>
</evidence>
<dbReference type="EMBL" id="QGKW02002005">
    <property type="protein sequence ID" value="KAF2540671.1"/>
    <property type="molecule type" value="Genomic_DNA"/>
</dbReference>
<proteinExistence type="predicted"/>
<dbReference type="Proteomes" id="UP000712281">
    <property type="component" value="Unassembled WGS sequence"/>
</dbReference>
<evidence type="ECO:0000313" key="3">
    <source>
        <dbReference type="Proteomes" id="UP000712281"/>
    </source>
</evidence>
<protein>
    <submittedName>
        <fullName evidence="2">Uncharacterized protein</fullName>
    </submittedName>
</protein>
<evidence type="ECO:0000313" key="2">
    <source>
        <dbReference type="EMBL" id="KAF2540671.1"/>
    </source>
</evidence>
<comment type="caution">
    <text evidence="2">The sequence shown here is derived from an EMBL/GenBank/DDBJ whole genome shotgun (WGS) entry which is preliminary data.</text>
</comment>
<feature type="region of interest" description="Disordered" evidence="1">
    <location>
        <begin position="71"/>
        <end position="102"/>
    </location>
</feature>
<organism evidence="2 3">
    <name type="scientific">Brassica cretica</name>
    <name type="common">Mustard</name>
    <dbReference type="NCBI Taxonomy" id="69181"/>
    <lineage>
        <taxon>Eukaryota</taxon>
        <taxon>Viridiplantae</taxon>
        <taxon>Streptophyta</taxon>
        <taxon>Embryophyta</taxon>
        <taxon>Tracheophyta</taxon>
        <taxon>Spermatophyta</taxon>
        <taxon>Magnoliopsida</taxon>
        <taxon>eudicotyledons</taxon>
        <taxon>Gunneridae</taxon>
        <taxon>Pentapetalae</taxon>
        <taxon>rosids</taxon>
        <taxon>malvids</taxon>
        <taxon>Brassicales</taxon>
        <taxon>Brassicaceae</taxon>
        <taxon>Brassiceae</taxon>
        <taxon>Brassica</taxon>
    </lineage>
</organism>